<dbReference type="InterPro" id="IPR017853">
    <property type="entry name" value="GH"/>
</dbReference>
<gene>
    <name evidence="2" type="ORF">HGB48_37125</name>
</gene>
<dbReference type="SUPFAM" id="SSF51445">
    <property type="entry name" value="(Trans)glycosidases"/>
    <property type="match status" value="1"/>
</dbReference>
<keyword evidence="3" id="KW-1185">Reference proteome</keyword>
<reference evidence="2 3" key="1">
    <citation type="submission" date="2020-04" db="EMBL/GenBank/DDBJ databases">
        <title>MicrobeNet Type strains.</title>
        <authorList>
            <person name="Nicholson A.C."/>
        </authorList>
    </citation>
    <scope>NUCLEOTIDE SEQUENCE [LARGE SCALE GENOMIC DNA]</scope>
    <source>
        <strain evidence="2 3">ATCC BAA-277</strain>
    </source>
</reference>
<organism evidence="2 3">
    <name type="scientific">Actinomadura latina</name>
    <dbReference type="NCBI Taxonomy" id="163603"/>
    <lineage>
        <taxon>Bacteria</taxon>
        <taxon>Bacillati</taxon>
        <taxon>Actinomycetota</taxon>
        <taxon>Actinomycetes</taxon>
        <taxon>Streptosporangiales</taxon>
        <taxon>Thermomonosporaceae</taxon>
        <taxon>Actinomadura</taxon>
    </lineage>
</organism>
<name>A0A846ZGJ0_9ACTN</name>
<dbReference type="GO" id="GO:0005975">
    <property type="term" value="P:carbohydrate metabolic process"/>
    <property type="evidence" value="ECO:0007669"/>
    <property type="project" value="InterPro"/>
</dbReference>
<feature type="non-terminal residue" evidence="2">
    <location>
        <position position="68"/>
    </location>
</feature>
<dbReference type="Proteomes" id="UP000579250">
    <property type="component" value="Unassembled WGS sequence"/>
</dbReference>
<evidence type="ECO:0000313" key="2">
    <source>
        <dbReference type="EMBL" id="NKZ09316.1"/>
    </source>
</evidence>
<evidence type="ECO:0008006" key="4">
    <source>
        <dbReference type="Google" id="ProtNLM"/>
    </source>
</evidence>
<evidence type="ECO:0000256" key="1">
    <source>
        <dbReference type="SAM" id="MobiDB-lite"/>
    </source>
</evidence>
<accession>A0A846ZGJ0</accession>
<sequence length="68" mass="7478">MNEARAGAPSAGAVPDPFDEETPNTPHWFKTAVFYEVSVRGFADSNNDGYGDLRGLISRLDHLQWLGI</sequence>
<dbReference type="AlphaFoldDB" id="A0A846ZGJ0"/>
<dbReference type="PANTHER" id="PTHR10357:SF219">
    <property type="entry name" value="MALTOSE ALPHA-D-GLUCOSYLTRANSFERASE"/>
    <property type="match status" value="1"/>
</dbReference>
<comment type="caution">
    <text evidence="2">The sequence shown here is derived from an EMBL/GenBank/DDBJ whole genome shotgun (WGS) entry which is preliminary data.</text>
</comment>
<dbReference type="EMBL" id="JAAXPI010000166">
    <property type="protein sequence ID" value="NKZ09316.1"/>
    <property type="molecule type" value="Genomic_DNA"/>
</dbReference>
<feature type="region of interest" description="Disordered" evidence="1">
    <location>
        <begin position="1"/>
        <end position="24"/>
    </location>
</feature>
<protein>
    <recommendedName>
        <fullName evidence="4">Trehalose synthase</fullName>
    </recommendedName>
</protein>
<evidence type="ECO:0000313" key="3">
    <source>
        <dbReference type="Proteomes" id="UP000579250"/>
    </source>
</evidence>
<proteinExistence type="predicted"/>
<dbReference type="PANTHER" id="PTHR10357">
    <property type="entry name" value="ALPHA-AMYLASE FAMILY MEMBER"/>
    <property type="match status" value="1"/>
</dbReference>
<dbReference type="Gene3D" id="3.20.20.80">
    <property type="entry name" value="Glycosidases"/>
    <property type="match status" value="1"/>
</dbReference>